<evidence type="ECO:0000313" key="4">
    <source>
        <dbReference type="Proteomes" id="UP000006229"/>
    </source>
</evidence>
<dbReference type="PANTHER" id="PTHR33607:SF2">
    <property type="entry name" value="ENDONUCLEASE-1"/>
    <property type="match status" value="1"/>
</dbReference>
<dbReference type="RefSeq" id="WP_004797169.1">
    <property type="nucleotide sequence ID" value="NZ_AJFU01000005.1"/>
</dbReference>
<sequence length="357" mass="41105">MKKISKKILGILPIATLGTTIVSCSPKQQENNNSNGESKKEKALNLINFIPDGDKKIELLESLLKAKTVEEIKKIENIFLEKQTKKYVYDNNNDYYSRLDGKSGTALLDELVKLQTSKLSGIKTYNDLKSFYDSSEAFKDRYFENDGSILDIYSEDALTNDPYNYETYANKASNPGKNEGEGMNREHVIPQSWFGKQEPTRSDAHFVWPTDIKVNAIRGNFPHGNVKKIKLLTKNNGKLGQDSGGIEVFEPIDVFKGDIARAYFYFIVTHKQNLKFDNQKVFKSVYPFIEKKFLDYYLSWNTIDPISKWDIKRNEEIYKYQNNRNPFTDYPNLIFKIIGADNTPFINKGVLIDLKDN</sequence>
<dbReference type="InterPro" id="IPR044925">
    <property type="entry name" value="His-Me_finger_sf"/>
</dbReference>
<proteinExistence type="predicted"/>
<dbReference type="InterPro" id="IPR007346">
    <property type="entry name" value="Endonuclease-I"/>
</dbReference>
<dbReference type="Proteomes" id="UP000006229">
    <property type="component" value="Unassembled WGS sequence"/>
</dbReference>
<keyword evidence="4" id="KW-1185">Reference proteome</keyword>
<dbReference type="OrthoDB" id="9801679at2"/>
<reference evidence="3 4" key="1">
    <citation type="journal article" date="2012" name="J. Bacteriol.">
        <title>Genome annotation of five Mycoplasma canis strains.</title>
        <authorList>
            <person name="Brown D.R."/>
            <person name="May M."/>
            <person name="Michaels D.L."/>
            <person name="Barbet A.F."/>
        </authorList>
    </citation>
    <scope>NUCLEOTIDE SEQUENCE [LARGE SCALE GENOMIC DNA]</scope>
    <source>
        <strain evidence="3 4">UFG4</strain>
    </source>
</reference>
<dbReference type="Pfam" id="PF04231">
    <property type="entry name" value="Endonuclease_1"/>
    <property type="match status" value="1"/>
</dbReference>
<evidence type="ECO:0000256" key="1">
    <source>
        <dbReference type="ARBA" id="ARBA00022722"/>
    </source>
</evidence>
<keyword evidence="2" id="KW-0378">Hydrolase</keyword>
<evidence type="ECO:0000313" key="3">
    <source>
        <dbReference type="EMBL" id="EIE41838.1"/>
    </source>
</evidence>
<dbReference type="AlphaFoldDB" id="I1A5R7"/>
<dbReference type="SUPFAM" id="SSF54060">
    <property type="entry name" value="His-Me finger endonucleases"/>
    <property type="match status" value="1"/>
</dbReference>
<gene>
    <name evidence="3" type="ORF">MCANUFG4_02106</name>
</gene>
<organism evidence="3 4">
    <name type="scientific">Mycoplasmopsis canis UFG4</name>
    <dbReference type="NCBI Taxonomy" id="1131455"/>
    <lineage>
        <taxon>Bacteria</taxon>
        <taxon>Bacillati</taxon>
        <taxon>Mycoplasmatota</taxon>
        <taxon>Mycoplasmoidales</taxon>
        <taxon>Metamycoplasmataceae</taxon>
        <taxon>Mycoplasmopsis</taxon>
    </lineage>
</organism>
<accession>I1A5R7</accession>
<dbReference type="GO" id="GO:0016787">
    <property type="term" value="F:hydrolase activity"/>
    <property type="evidence" value="ECO:0007669"/>
    <property type="project" value="UniProtKB-KW"/>
</dbReference>
<keyword evidence="1" id="KW-0540">Nuclease</keyword>
<dbReference type="PANTHER" id="PTHR33607">
    <property type="entry name" value="ENDONUCLEASE-1"/>
    <property type="match status" value="1"/>
</dbReference>
<dbReference type="PROSITE" id="PS51257">
    <property type="entry name" value="PROKAR_LIPOPROTEIN"/>
    <property type="match status" value="1"/>
</dbReference>
<comment type="caution">
    <text evidence="3">The sequence shown here is derived from an EMBL/GenBank/DDBJ whole genome shotgun (WGS) entry which is preliminary data.</text>
</comment>
<dbReference type="GO" id="GO:0004518">
    <property type="term" value="F:nuclease activity"/>
    <property type="evidence" value="ECO:0007669"/>
    <property type="project" value="UniProtKB-KW"/>
</dbReference>
<evidence type="ECO:0000256" key="2">
    <source>
        <dbReference type="ARBA" id="ARBA00022801"/>
    </source>
</evidence>
<dbReference type="PATRIC" id="fig|1131455.3.peg.427"/>
<protein>
    <submittedName>
        <fullName evidence="3">Putative extracellular nuclease, EndA/NucM family protein</fullName>
    </submittedName>
</protein>
<name>I1A5R7_9BACT</name>
<dbReference type="EMBL" id="AJFU01000005">
    <property type="protein sequence ID" value="EIE41838.1"/>
    <property type="molecule type" value="Genomic_DNA"/>
</dbReference>